<name>A0AAU7W8W9_9MICO</name>
<protein>
    <submittedName>
        <fullName evidence="2">Uncharacterized protein</fullName>
    </submittedName>
</protein>
<feature type="compositionally biased region" description="Gly residues" evidence="1">
    <location>
        <begin position="70"/>
        <end position="80"/>
    </location>
</feature>
<feature type="compositionally biased region" description="Polar residues" evidence="1">
    <location>
        <begin position="58"/>
        <end position="67"/>
    </location>
</feature>
<feature type="compositionally biased region" description="Polar residues" evidence="1">
    <location>
        <begin position="29"/>
        <end position="38"/>
    </location>
</feature>
<dbReference type="AlphaFoldDB" id="A0AAU7W8W9"/>
<feature type="compositionally biased region" description="Polar residues" evidence="1">
    <location>
        <begin position="1"/>
        <end position="10"/>
    </location>
</feature>
<reference evidence="2" key="1">
    <citation type="submission" date="2024-05" db="EMBL/GenBank/DDBJ databases">
        <authorList>
            <person name="Yu L."/>
        </authorList>
    </citation>
    <scope>NUCLEOTIDE SEQUENCE</scope>
    <source>
        <strain evidence="2">G08B096</strain>
    </source>
</reference>
<evidence type="ECO:0000313" key="2">
    <source>
        <dbReference type="EMBL" id="XBX82912.1"/>
    </source>
</evidence>
<organism evidence="2">
    <name type="scientific">Agromyces sp. G08B096</name>
    <dbReference type="NCBI Taxonomy" id="3156399"/>
    <lineage>
        <taxon>Bacteria</taxon>
        <taxon>Bacillati</taxon>
        <taxon>Actinomycetota</taxon>
        <taxon>Actinomycetes</taxon>
        <taxon>Micrococcales</taxon>
        <taxon>Microbacteriaceae</taxon>
        <taxon>Agromyces</taxon>
    </lineage>
</organism>
<feature type="compositionally biased region" description="Basic and acidic residues" evidence="1">
    <location>
        <begin position="39"/>
        <end position="51"/>
    </location>
</feature>
<sequence>MTDSTTPNGTNDDETAGLGSEARNDSDTEQTTGSQSADTEQRTGEPREPNPDRPGAQGNDQPMSESTDGGLDGGDPGVEE</sequence>
<feature type="region of interest" description="Disordered" evidence="1">
    <location>
        <begin position="1"/>
        <end position="80"/>
    </location>
</feature>
<dbReference type="RefSeq" id="WP_350348928.1">
    <property type="nucleotide sequence ID" value="NZ_CP158374.1"/>
</dbReference>
<evidence type="ECO:0000256" key="1">
    <source>
        <dbReference type="SAM" id="MobiDB-lite"/>
    </source>
</evidence>
<gene>
    <name evidence="2" type="ORF">ABIQ69_03025</name>
</gene>
<accession>A0AAU7W8W9</accession>
<proteinExistence type="predicted"/>
<dbReference type="EMBL" id="CP158374">
    <property type="protein sequence ID" value="XBX82912.1"/>
    <property type="molecule type" value="Genomic_DNA"/>
</dbReference>